<organism evidence="2 3">
    <name type="scientific">Corticibacter populi</name>
    <dbReference type="NCBI Taxonomy" id="1550736"/>
    <lineage>
        <taxon>Bacteria</taxon>
        <taxon>Pseudomonadati</taxon>
        <taxon>Pseudomonadota</taxon>
        <taxon>Betaproteobacteria</taxon>
        <taxon>Burkholderiales</taxon>
        <taxon>Comamonadaceae</taxon>
        <taxon>Corticibacter</taxon>
    </lineage>
</organism>
<sequence>MAAGCSSSDDNAPLAYAPAESIYIAANLAPLSDGGVQLVETLFQPLVPMLLSFNELIAADADRIDSEKDLRIKAFLRYLQKTSDAEGLAGFGIDLKALYALYEIELRPVLRVSLQNPDKLRKLMAELEKAAGRSFPVQQHGTISYWSVPLKENLSDSDAAALLEGTDNLREALPGELLTPEDRQALADSDPHLLIAIASEHLVVALDTRDGKVPLDTLLGVQKPKHSMLKAGTLETINKQYGLAPYGTFWLDSQRLLPLLGLGPDAELARTRSLLKEPLDTACAQEITALAGKVPGMLSGYSNINATRAQLRTTLLLEPLLREDFRPVLAPLAGTQPPGAGIELGGSLRLDRLAGFIQKQVSAIQAKPFQCDQLQFINATAASPRLAKTLAPLYMGGSVGTGIYVRMTGLDTSGSTPLPEGMVLWSADNPQALLSYLTLAEPSLATLRLQPGELPKALAAEQFESIFDSPQPMPMWVAMGPHWLGLAAGESARNGLAQLQQDTGTMREPLLFTRYSGTLLADTLHTFSATLLEELREERANAHDHDDHARADGDVEEDGAEDLEEPTGQERLAEQRANQWLQSFFDASEAFLRNIDSLSSELTLGEYGLEQYDSLTLRPQPKKP</sequence>
<proteinExistence type="predicted"/>
<evidence type="ECO:0000313" key="3">
    <source>
        <dbReference type="Proteomes" id="UP000278006"/>
    </source>
</evidence>
<evidence type="ECO:0000313" key="2">
    <source>
        <dbReference type="EMBL" id="RMX08474.1"/>
    </source>
</evidence>
<feature type="region of interest" description="Disordered" evidence="1">
    <location>
        <begin position="540"/>
        <end position="568"/>
    </location>
</feature>
<feature type="compositionally biased region" description="Basic and acidic residues" evidence="1">
    <location>
        <begin position="540"/>
        <end position="553"/>
    </location>
</feature>
<comment type="caution">
    <text evidence="2">The sequence shown here is derived from an EMBL/GenBank/DDBJ whole genome shotgun (WGS) entry which is preliminary data.</text>
</comment>
<feature type="compositionally biased region" description="Acidic residues" evidence="1">
    <location>
        <begin position="554"/>
        <end position="567"/>
    </location>
</feature>
<evidence type="ECO:0008006" key="4">
    <source>
        <dbReference type="Google" id="ProtNLM"/>
    </source>
</evidence>
<evidence type="ECO:0000256" key="1">
    <source>
        <dbReference type="SAM" id="MobiDB-lite"/>
    </source>
</evidence>
<accession>A0A3M6QZM2</accession>
<protein>
    <recommendedName>
        <fullName evidence="4">DUF3352 domain-containing protein</fullName>
    </recommendedName>
</protein>
<gene>
    <name evidence="2" type="ORF">D8I35_05185</name>
</gene>
<dbReference type="AlphaFoldDB" id="A0A3M6QZM2"/>
<keyword evidence="3" id="KW-1185">Reference proteome</keyword>
<reference evidence="2 3" key="1">
    <citation type="submission" date="2018-10" db="EMBL/GenBank/DDBJ databases">
        <title>Draft genome of Cortibacter populi DSM10536.</title>
        <authorList>
            <person name="Bernier A.-M."/>
            <person name="Bernard K."/>
        </authorList>
    </citation>
    <scope>NUCLEOTIDE SEQUENCE [LARGE SCALE GENOMIC DNA]</scope>
    <source>
        <strain evidence="2 3">DSM 105136</strain>
    </source>
</reference>
<dbReference type="EMBL" id="RDQO01000001">
    <property type="protein sequence ID" value="RMX08474.1"/>
    <property type="molecule type" value="Genomic_DNA"/>
</dbReference>
<name>A0A3M6QZM2_9BURK</name>
<dbReference type="Proteomes" id="UP000278006">
    <property type="component" value="Unassembled WGS sequence"/>
</dbReference>